<sequence length="879" mass="99636">MLYVKLLEKYLNNVNRHLLTCTRSFSKPRHRKKLSIYPNKSDIRGDVRKAPAKLLKGNLFTPESAGSRELSMLCYWIVNYGYADSSILTRYVECAINSVDKLNIKNLALILHSVSKYVYTYPTIQMNIRNKPSIDNVSEHKGGNLVNHDSGSIEKFVDASGSDMDTVIQGIHSDADMNKYSKKATKTSDELSDYNRLILKSMEFIEKMCRSLPRLLPRGSPKDLGMIALSVSNLYDVYLRDVDDSIKVIKSDGTSESLTDDKNIKYASANLEGKGNHAKDEPPYAKQLWKIVKNILRGLSEEILPKLSFCEVEELAALAKAFTKYPELDFCSYFMKELALETSTVLLEKCEQMNDLLRNVYIGDDLVKNLHKLPRELTTIVCSMKKLNIKEKIFYERALNTVNFLIMLKKMDKTITGSKPRYGNTDGYSITDGMDKYLPNSSEHFGYRESIESLRNTLDAKTLALLSTALVSYGSVTSILEHICETANDSDLQPLATSFAIAANSLEIDLAKELLSKIDASDISQINPEALPKFIRGLHKIPSLDDNYIENIKKLIVEGCNTDVMTSVYIHSDKFRMGKTEIVQLATKISSEVENMSLYTVIHLFYKITNVLSDSDSYEDNLLFKINSDTTNLSQNEVNGDLRYIYTSSVLILKGPVLSTLNKRYMEVPVEHMIPVLKYTIGYHGDAYTLILNLCKRLSKEVHLFPSTDILDIYHELKNKGFNSKRAFKGIAKNFRLECKDSTANKYRSLDKDQNDNLEVTNVKAPSDISIDAVVENPTEVHSISKHAVPISSTLHSGNDSDVKIIADAMKNVKDVKPLNLEYFRIDESEYEPTGMQFEFRTFHEDSAEQDEPKKKALWPKGVNSEDLQLEWKSHRLVK</sequence>
<dbReference type="Proteomes" id="UP000031512">
    <property type="component" value="Unassembled WGS sequence"/>
</dbReference>
<dbReference type="RefSeq" id="XP_004833630.1">
    <property type="nucleotide sequence ID" value="XM_004833573.1"/>
</dbReference>
<dbReference type="GeneID" id="15807626"/>
<proteinExistence type="predicted"/>
<protein>
    <submittedName>
        <fullName evidence="1">Uncharacterized protein</fullName>
    </submittedName>
</protein>
<accession>L1LG97</accession>
<evidence type="ECO:0000313" key="1">
    <source>
        <dbReference type="EMBL" id="EKX74178.1"/>
    </source>
</evidence>
<dbReference type="AlphaFoldDB" id="L1LG97"/>
<dbReference type="eggNOG" id="ENOG502QX64">
    <property type="taxonomic scope" value="Eukaryota"/>
</dbReference>
<name>L1LG97_THEEQ</name>
<reference evidence="1 2" key="1">
    <citation type="journal article" date="2012" name="BMC Genomics">
        <title>Comparative genomic analysis and phylogenetic position of Theileria equi.</title>
        <authorList>
            <person name="Kappmeyer L.S."/>
            <person name="Thiagarajan M."/>
            <person name="Herndon D.R."/>
            <person name="Ramsay J.D."/>
            <person name="Caler E."/>
            <person name="Djikeng A."/>
            <person name="Gillespie J.J."/>
            <person name="Lau A.O."/>
            <person name="Roalson E.H."/>
            <person name="Silva J.C."/>
            <person name="Silva M.G."/>
            <person name="Suarez C.E."/>
            <person name="Ueti M.W."/>
            <person name="Nene V.M."/>
            <person name="Mealey R.H."/>
            <person name="Knowles D.P."/>
            <person name="Brayton K.A."/>
        </authorList>
    </citation>
    <scope>NUCLEOTIDE SEQUENCE [LARGE SCALE GENOMIC DNA]</scope>
    <source>
        <strain evidence="1 2">WA</strain>
    </source>
</reference>
<comment type="caution">
    <text evidence="1">The sequence shown here is derived from an EMBL/GenBank/DDBJ whole genome shotgun (WGS) entry which is preliminary data.</text>
</comment>
<dbReference type="VEuPathDB" id="PiroplasmaDB:BEWA_042160"/>
<keyword evidence="2" id="KW-1185">Reference proteome</keyword>
<evidence type="ECO:0000313" key="2">
    <source>
        <dbReference type="Proteomes" id="UP000031512"/>
    </source>
</evidence>
<dbReference type="OrthoDB" id="430737at2759"/>
<dbReference type="EMBL" id="ACOU01000002">
    <property type="protein sequence ID" value="EKX74178.1"/>
    <property type="molecule type" value="Genomic_DNA"/>
</dbReference>
<organism evidence="1 2">
    <name type="scientific">Theileria equi strain WA</name>
    <dbReference type="NCBI Taxonomy" id="1537102"/>
    <lineage>
        <taxon>Eukaryota</taxon>
        <taxon>Sar</taxon>
        <taxon>Alveolata</taxon>
        <taxon>Apicomplexa</taxon>
        <taxon>Aconoidasida</taxon>
        <taxon>Piroplasmida</taxon>
        <taxon>Theileriidae</taxon>
        <taxon>Theileria</taxon>
    </lineage>
</organism>
<gene>
    <name evidence="1" type="ORF">BEWA_042160</name>
</gene>
<dbReference type="KEGG" id="beq:BEWA_042160"/>